<dbReference type="PANTHER" id="PTHR43802:SF1">
    <property type="entry name" value="IP11341P-RELATED"/>
    <property type="match status" value="1"/>
</dbReference>
<dbReference type="InterPro" id="IPR018376">
    <property type="entry name" value="Enoyl-CoA_hyd/isom_CS"/>
</dbReference>
<dbReference type="Gene3D" id="1.10.12.10">
    <property type="entry name" value="Lyase 2-enoyl-coa Hydratase, Chain A, domain 2"/>
    <property type="match status" value="1"/>
</dbReference>
<name>A0ABQ5LX86_9RHOB</name>
<dbReference type="Gene3D" id="3.90.226.10">
    <property type="entry name" value="2-enoyl-CoA Hydratase, Chain A, domain 1"/>
    <property type="match status" value="1"/>
</dbReference>
<dbReference type="EMBL" id="BROH01000013">
    <property type="protein sequence ID" value="GKY89592.1"/>
    <property type="molecule type" value="Genomic_DNA"/>
</dbReference>
<evidence type="ECO:0000313" key="4">
    <source>
        <dbReference type="Proteomes" id="UP001144205"/>
    </source>
</evidence>
<sequence length="266" mass="28272">MPGDTAEHPPVLTERHGAVQVITLNRPHASNAMDAAGSYLVDRYLREAEADPQIGAIVLTGAGGRAFCAGMDLKEASERGAGHGLVPGAGFCGVTERVIAKPVIGAINGAAVAGGFEISLACDMLIAVEGALFGLPEVKRGMVAFTGGVQRLAQQLPRQTGMEIMCLGTLLTAERLHEIGVVNRVVPQDRLIDETLAFANLMLDNSWKAIAFGKELFNHAMHEPLADAIARGHADADRLMRSEDSREGIAAYAEHRAADFRKETPE</sequence>
<organism evidence="3 4">
    <name type="scientific">Sinisalibacter aestuarii</name>
    <dbReference type="NCBI Taxonomy" id="2949426"/>
    <lineage>
        <taxon>Bacteria</taxon>
        <taxon>Pseudomonadati</taxon>
        <taxon>Pseudomonadota</taxon>
        <taxon>Alphaproteobacteria</taxon>
        <taxon>Rhodobacterales</taxon>
        <taxon>Roseobacteraceae</taxon>
        <taxon>Sinisalibacter</taxon>
    </lineage>
</organism>
<comment type="similarity">
    <text evidence="1 2">Belongs to the enoyl-CoA hydratase/isomerase family.</text>
</comment>
<evidence type="ECO:0000256" key="2">
    <source>
        <dbReference type="RuleBase" id="RU003707"/>
    </source>
</evidence>
<accession>A0ABQ5LX86</accession>
<keyword evidence="4" id="KW-1185">Reference proteome</keyword>
<dbReference type="Proteomes" id="UP001144205">
    <property type="component" value="Unassembled WGS sequence"/>
</dbReference>
<dbReference type="CDD" id="cd06558">
    <property type="entry name" value="crotonase-like"/>
    <property type="match status" value="1"/>
</dbReference>
<reference evidence="3" key="1">
    <citation type="journal article" date="2023" name="Int. J. Syst. Evol. Microbiol.">
        <title>Sinisalibacter aestuarii sp. nov., isolated from estuarine sediment of the Arakawa River.</title>
        <authorList>
            <person name="Arafat S.T."/>
            <person name="Hirano S."/>
            <person name="Sato A."/>
            <person name="Takeuchi K."/>
            <person name="Yasuda T."/>
            <person name="Terahara T."/>
            <person name="Hamada M."/>
            <person name="Kobayashi T."/>
        </authorList>
    </citation>
    <scope>NUCLEOTIDE SEQUENCE</scope>
    <source>
        <strain evidence="3">B-399</strain>
    </source>
</reference>
<comment type="caution">
    <text evidence="3">The sequence shown here is derived from an EMBL/GenBank/DDBJ whole genome shotgun (WGS) entry which is preliminary data.</text>
</comment>
<dbReference type="InterPro" id="IPR029045">
    <property type="entry name" value="ClpP/crotonase-like_dom_sf"/>
</dbReference>
<protein>
    <submittedName>
        <fullName evidence="3">Enoyl-CoA hydratase</fullName>
    </submittedName>
</protein>
<dbReference type="Pfam" id="PF00378">
    <property type="entry name" value="ECH_1"/>
    <property type="match status" value="1"/>
</dbReference>
<dbReference type="PANTHER" id="PTHR43802">
    <property type="entry name" value="ENOYL-COA HYDRATASE"/>
    <property type="match status" value="1"/>
</dbReference>
<dbReference type="InterPro" id="IPR001753">
    <property type="entry name" value="Enoyl-CoA_hydra/iso"/>
</dbReference>
<dbReference type="InterPro" id="IPR014748">
    <property type="entry name" value="Enoyl-CoA_hydra_C"/>
</dbReference>
<dbReference type="PROSITE" id="PS00166">
    <property type="entry name" value="ENOYL_COA_HYDRATASE"/>
    <property type="match status" value="1"/>
</dbReference>
<evidence type="ECO:0000313" key="3">
    <source>
        <dbReference type="EMBL" id="GKY89592.1"/>
    </source>
</evidence>
<dbReference type="SUPFAM" id="SSF52096">
    <property type="entry name" value="ClpP/crotonase"/>
    <property type="match status" value="1"/>
</dbReference>
<proteinExistence type="inferred from homology"/>
<evidence type="ECO:0000256" key="1">
    <source>
        <dbReference type="ARBA" id="ARBA00005254"/>
    </source>
</evidence>
<dbReference type="RefSeq" id="WP_281843615.1">
    <property type="nucleotide sequence ID" value="NZ_BROH01000013.1"/>
</dbReference>
<gene>
    <name evidence="3" type="ORF">STA1M1_34610</name>
</gene>